<protein>
    <submittedName>
        <fullName evidence="1">Uncharacterized protein</fullName>
    </submittedName>
</protein>
<dbReference type="Proteomes" id="UP001519460">
    <property type="component" value="Unassembled WGS sequence"/>
</dbReference>
<proteinExistence type="predicted"/>
<reference evidence="1 2" key="1">
    <citation type="journal article" date="2023" name="Sci. Data">
        <title>Genome assembly of the Korean intertidal mud-creeper Batillaria attramentaria.</title>
        <authorList>
            <person name="Patra A.K."/>
            <person name="Ho P.T."/>
            <person name="Jun S."/>
            <person name="Lee S.J."/>
            <person name="Kim Y."/>
            <person name="Won Y.J."/>
        </authorList>
    </citation>
    <scope>NUCLEOTIDE SEQUENCE [LARGE SCALE GENOMIC DNA]</scope>
    <source>
        <strain evidence="1">Wonlab-2016</strain>
    </source>
</reference>
<sequence length="53" mass="5696">HLPSFSASPDHVTASFRLSGNRCKKAKPLRDGENGVVLAGHAAGRDKKWSIQP</sequence>
<dbReference type="AlphaFoldDB" id="A0ABD0L477"/>
<name>A0ABD0L477_9CAEN</name>
<organism evidence="1 2">
    <name type="scientific">Batillaria attramentaria</name>
    <dbReference type="NCBI Taxonomy" id="370345"/>
    <lineage>
        <taxon>Eukaryota</taxon>
        <taxon>Metazoa</taxon>
        <taxon>Spiralia</taxon>
        <taxon>Lophotrochozoa</taxon>
        <taxon>Mollusca</taxon>
        <taxon>Gastropoda</taxon>
        <taxon>Caenogastropoda</taxon>
        <taxon>Sorbeoconcha</taxon>
        <taxon>Cerithioidea</taxon>
        <taxon>Batillariidae</taxon>
        <taxon>Batillaria</taxon>
    </lineage>
</organism>
<dbReference type="EMBL" id="JACVVK020000085">
    <property type="protein sequence ID" value="KAK7494224.1"/>
    <property type="molecule type" value="Genomic_DNA"/>
</dbReference>
<evidence type="ECO:0000313" key="2">
    <source>
        <dbReference type="Proteomes" id="UP001519460"/>
    </source>
</evidence>
<accession>A0ABD0L477</accession>
<feature type="non-terminal residue" evidence="1">
    <location>
        <position position="1"/>
    </location>
</feature>
<evidence type="ECO:0000313" key="1">
    <source>
        <dbReference type="EMBL" id="KAK7494224.1"/>
    </source>
</evidence>
<comment type="caution">
    <text evidence="1">The sequence shown here is derived from an EMBL/GenBank/DDBJ whole genome shotgun (WGS) entry which is preliminary data.</text>
</comment>
<gene>
    <name evidence="1" type="ORF">BaRGS_00014506</name>
</gene>
<keyword evidence="2" id="KW-1185">Reference proteome</keyword>